<evidence type="ECO:0000256" key="6">
    <source>
        <dbReference type="ARBA" id="ARBA00023268"/>
    </source>
</evidence>
<dbReference type="InterPro" id="IPR001264">
    <property type="entry name" value="Glyco_trans_51"/>
</dbReference>
<dbReference type="SUPFAM" id="SSF53955">
    <property type="entry name" value="Lysozyme-like"/>
    <property type="match status" value="1"/>
</dbReference>
<feature type="compositionally biased region" description="Basic and acidic residues" evidence="9">
    <location>
        <begin position="839"/>
        <end position="848"/>
    </location>
</feature>
<dbReference type="InterPro" id="IPR036950">
    <property type="entry name" value="PBP_transglycosylase"/>
</dbReference>
<feature type="transmembrane region" description="Helical" evidence="10">
    <location>
        <begin position="136"/>
        <end position="159"/>
    </location>
</feature>
<keyword evidence="4" id="KW-0808">Transferase</keyword>
<dbReference type="PANTHER" id="PTHR32282:SF34">
    <property type="entry name" value="PENICILLIN-BINDING PROTEIN 1A"/>
    <property type="match status" value="1"/>
</dbReference>
<accession>A0ABS5AHB1</accession>
<comment type="catalytic activity">
    <reaction evidence="7">
        <text>Preferential cleavage: (Ac)2-L-Lys-D-Ala-|-D-Ala. Also transpeptidation of peptidyl-alanyl moieties that are N-acyl substituents of D-alanine.</text>
        <dbReference type="EC" id="3.4.16.4"/>
    </reaction>
</comment>
<evidence type="ECO:0000256" key="7">
    <source>
        <dbReference type="ARBA" id="ARBA00034000"/>
    </source>
</evidence>
<comment type="caution">
    <text evidence="13">The sequence shown here is derived from an EMBL/GenBank/DDBJ whole genome shotgun (WGS) entry which is preliminary data.</text>
</comment>
<evidence type="ECO:0000259" key="11">
    <source>
        <dbReference type="Pfam" id="PF00905"/>
    </source>
</evidence>
<feature type="domain" description="Glycosyl transferase family 51" evidence="12">
    <location>
        <begin position="184"/>
        <end position="357"/>
    </location>
</feature>
<keyword evidence="1 13" id="KW-0121">Carboxypeptidase</keyword>
<evidence type="ECO:0000256" key="5">
    <source>
        <dbReference type="ARBA" id="ARBA00022801"/>
    </source>
</evidence>
<dbReference type="GO" id="GO:0004180">
    <property type="term" value="F:carboxypeptidase activity"/>
    <property type="evidence" value="ECO:0007669"/>
    <property type="project" value="UniProtKB-KW"/>
</dbReference>
<dbReference type="Pfam" id="PF00905">
    <property type="entry name" value="Transpeptidase"/>
    <property type="match status" value="1"/>
</dbReference>
<feature type="compositionally biased region" description="Gly residues" evidence="9">
    <location>
        <begin position="52"/>
        <end position="62"/>
    </location>
</feature>
<evidence type="ECO:0000256" key="3">
    <source>
        <dbReference type="ARBA" id="ARBA00022676"/>
    </source>
</evidence>
<keyword evidence="10" id="KW-0812">Transmembrane</keyword>
<keyword evidence="10" id="KW-1133">Transmembrane helix</keyword>
<dbReference type="Gene3D" id="1.10.3810.10">
    <property type="entry name" value="Biosynthetic peptidoglycan transglycosylase-like"/>
    <property type="match status" value="1"/>
</dbReference>
<reference evidence="13 14" key="1">
    <citation type="submission" date="2021-03" db="EMBL/GenBank/DDBJ databases">
        <title>Sequencing the genomes of 1000 actinobacteria strains.</title>
        <authorList>
            <person name="Klenk H.-P."/>
        </authorList>
    </citation>
    <scope>NUCLEOTIDE SEQUENCE [LARGE SCALE GENOMIC DNA]</scope>
    <source>
        <strain evidence="13 14">DSM 44580</strain>
    </source>
</reference>
<feature type="compositionally biased region" description="Low complexity" evidence="9">
    <location>
        <begin position="784"/>
        <end position="820"/>
    </location>
</feature>
<evidence type="ECO:0000256" key="8">
    <source>
        <dbReference type="ARBA" id="ARBA00049902"/>
    </source>
</evidence>
<dbReference type="InterPro" id="IPR023346">
    <property type="entry name" value="Lysozyme-like_dom_sf"/>
</dbReference>
<feature type="domain" description="Penicillin-binding protein transpeptidase" evidence="11">
    <location>
        <begin position="462"/>
        <end position="727"/>
    </location>
</feature>
<feature type="region of interest" description="Disordered" evidence="9">
    <location>
        <begin position="1"/>
        <end position="123"/>
    </location>
</feature>
<dbReference type="Proteomes" id="UP001519363">
    <property type="component" value="Unassembled WGS sequence"/>
</dbReference>
<keyword evidence="5" id="KW-0378">Hydrolase</keyword>
<feature type="compositionally biased region" description="Low complexity" evidence="9">
    <location>
        <begin position="66"/>
        <end position="84"/>
    </location>
</feature>
<gene>
    <name evidence="13" type="ORF">JOF53_004471</name>
</gene>
<dbReference type="SUPFAM" id="SSF56601">
    <property type="entry name" value="beta-lactamase/transpeptidase-like"/>
    <property type="match status" value="1"/>
</dbReference>
<evidence type="ECO:0000313" key="13">
    <source>
        <dbReference type="EMBL" id="MBP2475599.1"/>
    </source>
</evidence>
<dbReference type="Gene3D" id="3.40.710.10">
    <property type="entry name" value="DD-peptidase/beta-lactamase superfamily"/>
    <property type="match status" value="1"/>
</dbReference>
<comment type="catalytic activity">
    <reaction evidence="8">
        <text>[GlcNAc-(1-&gt;4)-Mur2Ac(oyl-L-Ala-gamma-D-Glu-L-Lys-D-Ala-D-Ala)](n)-di-trans,octa-cis-undecaprenyl diphosphate + beta-D-GlcNAc-(1-&gt;4)-Mur2Ac(oyl-L-Ala-gamma-D-Glu-L-Lys-D-Ala-D-Ala)-di-trans,octa-cis-undecaprenyl diphosphate = [GlcNAc-(1-&gt;4)-Mur2Ac(oyl-L-Ala-gamma-D-Glu-L-Lys-D-Ala-D-Ala)](n+1)-di-trans,octa-cis-undecaprenyl diphosphate + di-trans,octa-cis-undecaprenyl diphosphate + H(+)</text>
        <dbReference type="Rhea" id="RHEA:23708"/>
        <dbReference type="Rhea" id="RHEA-COMP:9602"/>
        <dbReference type="Rhea" id="RHEA-COMP:9603"/>
        <dbReference type="ChEBI" id="CHEBI:15378"/>
        <dbReference type="ChEBI" id="CHEBI:58405"/>
        <dbReference type="ChEBI" id="CHEBI:60033"/>
        <dbReference type="ChEBI" id="CHEBI:78435"/>
        <dbReference type="EC" id="2.4.99.28"/>
    </reaction>
</comment>
<organism evidence="13 14">
    <name type="scientific">Crossiella equi</name>
    <dbReference type="NCBI Taxonomy" id="130796"/>
    <lineage>
        <taxon>Bacteria</taxon>
        <taxon>Bacillati</taxon>
        <taxon>Actinomycetota</taxon>
        <taxon>Actinomycetes</taxon>
        <taxon>Pseudonocardiales</taxon>
        <taxon>Pseudonocardiaceae</taxon>
        <taxon>Crossiella</taxon>
    </lineage>
</organism>
<evidence type="ECO:0000256" key="4">
    <source>
        <dbReference type="ARBA" id="ARBA00022679"/>
    </source>
</evidence>
<sequence length="859" mass="91021">MGGPRTPPGGMPMGGPGGQRPPFNGGPGGPGPGGPNGPGGPGGPGGPPRGPGGPNGPMGGPGGPGPRQQPSIDQPTDLLPPLDDGYPREPELLTHREPLPGDPDYDDSHMHEEAPLSDEEERKLRKKKIWRRVRRTGYVLAGLAIIGPVLAIVIAYQFVTVPTVDEVFKTANQVVTIQYSDGSELAKIVPEGGERVLLKYDEIPQVIKDAVLSTEDKNFFENPGFDPIGIARAVFNQAMGGQGGGSGITQQYIKVGTGDDSPTLTRKFVELVKSIKMNMQQEKPDILTNYLNVIPFGRGALGIEAASRAYFNKSAKEINRPEEAALLAAVIQRPYAWDPGLNREKGVQRWNFVLDKMVANDEKVKKADRDKMTFPEDGDKPGQLRDRQDAVNARAGGITGPKALIRKQVEAELGEYNFSATAIQKNGYTITTTIDKKAQEAAEAAVNKVMAEGQPDYLKSALVAIDPKTGGVLAYHGSKDGKGVDYADLLQEPGSSFKPFVTLAGLEANKGLGQVYDGSSPRTFAGQRISNSENAQCPVCDVREATTRSINTVFVDMAMQVGTKAVARAAHDAGIPETLNNKKTLVGENGGAPDINIAIGGGTTRVRTTDMAAAYATLAADGMRSKPHFIKKITDSAGESKFDYDKTPEAAFDQSNPEHNTQLARNVTESMMGVLAGSKLPLAGGRPAAAKSGTHQYRNTDLNAKAWMVGYTPSVSTAVWVGGHNGEAIKGKYTGTGIGRAEHNIYGRHEPGYIWKEFMDSYLKGTKVESFPKAKAIGKFEPDPTTTTGSSTTSTSETSTSATTTEEESTSTSTTRPTPTCGGIFGPPCGKPTTTKPTKTSEEGDPGRPGRGGGGSSEN</sequence>
<keyword evidence="6" id="KW-0511">Multifunctional enzyme</keyword>
<evidence type="ECO:0000256" key="2">
    <source>
        <dbReference type="ARBA" id="ARBA00022670"/>
    </source>
</evidence>
<dbReference type="EMBL" id="JAGIOO010000001">
    <property type="protein sequence ID" value="MBP2475599.1"/>
    <property type="molecule type" value="Genomic_DNA"/>
</dbReference>
<dbReference type="InterPro" id="IPR001460">
    <property type="entry name" value="PCN-bd_Tpept"/>
</dbReference>
<keyword evidence="2" id="KW-0645">Protease</keyword>
<dbReference type="PANTHER" id="PTHR32282">
    <property type="entry name" value="BINDING PROTEIN TRANSPEPTIDASE, PUTATIVE-RELATED"/>
    <property type="match status" value="1"/>
</dbReference>
<keyword evidence="3" id="KW-0328">Glycosyltransferase</keyword>
<feature type="compositionally biased region" description="Pro residues" evidence="9">
    <location>
        <begin position="1"/>
        <end position="10"/>
    </location>
</feature>
<dbReference type="InterPro" id="IPR050396">
    <property type="entry name" value="Glycosyltr_51/Transpeptidase"/>
</dbReference>
<evidence type="ECO:0000259" key="12">
    <source>
        <dbReference type="Pfam" id="PF00912"/>
    </source>
</evidence>
<evidence type="ECO:0000256" key="9">
    <source>
        <dbReference type="SAM" id="MobiDB-lite"/>
    </source>
</evidence>
<protein>
    <submittedName>
        <fullName evidence="13">Membrane peptidoglycan carboxypeptidase</fullName>
    </submittedName>
</protein>
<name>A0ABS5AHB1_9PSEU</name>
<evidence type="ECO:0000313" key="14">
    <source>
        <dbReference type="Proteomes" id="UP001519363"/>
    </source>
</evidence>
<dbReference type="Pfam" id="PF00912">
    <property type="entry name" value="Transgly"/>
    <property type="match status" value="1"/>
</dbReference>
<dbReference type="InterPro" id="IPR012338">
    <property type="entry name" value="Beta-lactam/transpept-like"/>
</dbReference>
<keyword evidence="10" id="KW-0472">Membrane</keyword>
<evidence type="ECO:0000256" key="1">
    <source>
        <dbReference type="ARBA" id="ARBA00022645"/>
    </source>
</evidence>
<evidence type="ECO:0000256" key="10">
    <source>
        <dbReference type="SAM" id="Phobius"/>
    </source>
</evidence>
<dbReference type="RefSeq" id="WP_158103331.1">
    <property type="nucleotide sequence ID" value="NZ_JAGIOO010000001.1"/>
</dbReference>
<proteinExistence type="predicted"/>
<feature type="compositionally biased region" description="Gly residues" evidence="9">
    <location>
        <begin position="849"/>
        <end position="859"/>
    </location>
</feature>
<feature type="compositionally biased region" description="Basic and acidic residues" evidence="9">
    <location>
        <begin position="85"/>
        <end position="99"/>
    </location>
</feature>
<keyword evidence="14" id="KW-1185">Reference proteome</keyword>
<feature type="region of interest" description="Disordered" evidence="9">
    <location>
        <begin position="775"/>
        <end position="859"/>
    </location>
</feature>